<evidence type="ECO:0000313" key="3">
    <source>
        <dbReference type="Proteomes" id="UP000230002"/>
    </source>
</evidence>
<gene>
    <name evidence="2" type="ORF">GSI_00087</name>
</gene>
<evidence type="ECO:0000313" key="2">
    <source>
        <dbReference type="EMBL" id="PIL36399.1"/>
    </source>
</evidence>
<accession>A0A2G8SRK5</accession>
<name>A0A2G8SRK5_9APHY</name>
<dbReference type="Proteomes" id="UP000230002">
    <property type="component" value="Unassembled WGS sequence"/>
</dbReference>
<feature type="signal peptide" evidence="1">
    <location>
        <begin position="1"/>
        <end position="23"/>
    </location>
</feature>
<keyword evidence="3" id="KW-1185">Reference proteome</keyword>
<protein>
    <recommendedName>
        <fullName evidence="4">Lipocalin-like domain-containing protein</fullName>
    </recommendedName>
</protein>
<reference evidence="2 3" key="1">
    <citation type="journal article" date="2015" name="Sci. Rep.">
        <title>Chromosome-level genome map provides insights into diverse defense mechanisms in the medicinal fungus Ganoderma sinense.</title>
        <authorList>
            <person name="Zhu Y."/>
            <person name="Xu J."/>
            <person name="Sun C."/>
            <person name="Zhou S."/>
            <person name="Xu H."/>
            <person name="Nelson D.R."/>
            <person name="Qian J."/>
            <person name="Song J."/>
            <person name="Luo H."/>
            <person name="Xiang L."/>
            <person name="Li Y."/>
            <person name="Xu Z."/>
            <person name="Ji A."/>
            <person name="Wang L."/>
            <person name="Lu S."/>
            <person name="Hayward A."/>
            <person name="Sun W."/>
            <person name="Li X."/>
            <person name="Schwartz D.C."/>
            <person name="Wang Y."/>
            <person name="Chen S."/>
        </authorList>
    </citation>
    <scope>NUCLEOTIDE SEQUENCE [LARGE SCALE GENOMIC DNA]</scope>
    <source>
        <strain evidence="2 3">ZZ0214-1</strain>
    </source>
</reference>
<evidence type="ECO:0008006" key="4">
    <source>
        <dbReference type="Google" id="ProtNLM"/>
    </source>
</evidence>
<sequence>MRFSSLFSSLTAVLAASTAAVLAQSPLPTPKFEALFAGQFTISSSPNTTGPFGTRVHFVISGGTLADATTGKTVATILPFADDGIVSDSGLFFPDSFLPITWSVDGHLASIKVTGIGNLNNGSMSYAHVETDSPTYSWMNSNFFITKLSATNPTQPTFTIYGVANATTKY</sequence>
<feature type="chain" id="PRO_5013621017" description="Lipocalin-like domain-containing protein" evidence="1">
    <location>
        <begin position="24"/>
        <end position="170"/>
    </location>
</feature>
<dbReference type="Gene3D" id="2.40.160.20">
    <property type="match status" value="1"/>
</dbReference>
<dbReference type="AlphaFoldDB" id="A0A2G8SRK5"/>
<dbReference type="EMBL" id="AYKW01000001">
    <property type="protein sequence ID" value="PIL36399.1"/>
    <property type="molecule type" value="Genomic_DNA"/>
</dbReference>
<evidence type="ECO:0000256" key="1">
    <source>
        <dbReference type="SAM" id="SignalP"/>
    </source>
</evidence>
<dbReference type="OrthoDB" id="2749676at2759"/>
<comment type="caution">
    <text evidence="2">The sequence shown here is derived from an EMBL/GenBank/DDBJ whole genome shotgun (WGS) entry which is preliminary data.</text>
</comment>
<organism evidence="2 3">
    <name type="scientific">Ganoderma sinense ZZ0214-1</name>
    <dbReference type="NCBI Taxonomy" id="1077348"/>
    <lineage>
        <taxon>Eukaryota</taxon>
        <taxon>Fungi</taxon>
        <taxon>Dikarya</taxon>
        <taxon>Basidiomycota</taxon>
        <taxon>Agaricomycotina</taxon>
        <taxon>Agaricomycetes</taxon>
        <taxon>Polyporales</taxon>
        <taxon>Polyporaceae</taxon>
        <taxon>Ganoderma</taxon>
    </lineage>
</organism>
<proteinExistence type="predicted"/>
<keyword evidence="1" id="KW-0732">Signal</keyword>